<feature type="compositionally biased region" description="Polar residues" evidence="1">
    <location>
        <begin position="215"/>
        <end position="224"/>
    </location>
</feature>
<evidence type="ECO:0000313" key="2">
    <source>
        <dbReference type="EMBL" id="EDW65525.2"/>
    </source>
</evidence>
<dbReference type="KEGG" id="dvi:6631505"/>
<evidence type="ECO:0000256" key="1">
    <source>
        <dbReference type="SAM" id="MobiDB-lite"/>
    </source>
</evidence>
<protein>
    <submittedName>
        <fullName evidence="2">Uncharacterized protein, isoform A</fullName>
    </submittedName>
</protein>
<dbReference type="InParanoid" id="B4M1H1"/>
<proteinExistence type="predicted"/>
<feature type="compositionally biased region" description="Gly residues" evidence="1">
    <location>
        <begin position="504"/>
        <end position="513"/>
    </location>
</feature>
<feature type="compositionally biased region" description="Basic residues" evidence="1">
    <location>
        <begin position="144"/>
        <end position="159"/>
    </location>
</feature>
<dbReference type="Proteomes" id="UP000008792">
    <property type="component" value="Unassembled WGS sequence"/>
</dbReference>
<feature type="compositionally biased region" description="Polar residues" evidence="1">
    <location>
        <begin position="437"/>
        <end position="452"/>
    </location>
</feature>
<name>B4M1H1_DROVI</name>
<gene>
    <name evidence="2" type="primary">Dvir\GJ19301</name>
    <name evidence="2" type="ORF">Dvir_GJ19301</name>
</gene>
<feature type="compositionally biased region" description="Low complexity" evidence="1">
    <location>
        <begin position="454"/>
        <end position="473"/>
    </location>
</feature>
<dbReference type="EMBL" id="CH940651">
    <property type="protein sequence ID" value="EDW65525.2"/>
    <property type="molecule type" value="Genomic_DNA"/>
</dbReference>
<dbReference type="AlphaFoldDB" id="B4M1H1"/>
<sequence length="959" mass="108999">MMKLHDLYGQSFAHEFQFTNPDSIKNAVKRYNLQRAAERDENRKEKEMHKLSKPRFCKMRNTGRDVLGMVTSRDLDVETQMSLRAKQQLLDLQQSSGGNSRSSSYRSRNQSPSSCSNDDQENDVQHGVHRLAGGADTIAPRAANRSKKQRNRKVKRGAAKQKLSDADQYTARIEGLHREVCAELKSMGQAQSELRVSSPRRKLKQQRVQKQPVKSQATANQPQQAPIKKTEQRRKPLMNLESPSVHSEPDVILQRLKQKLNEDEPMQMKQVSYEDYPQPEGQWADIIPSPMMPQAVDVNMYEPLTVRQSAGCMYMEQLVPVEPEPLDPYFVEDSDLEQEYADRPGYMRYIERLPYNLSEPDVADNDGPQKACFVELEPHPHWISLQRSLKPMHYTSQRSDTDTCTLCEQEEQQQQQEQEQLTYCRSEEQSIAIAATDRTTGTINPAAHSSGTGRPAAARQQQQQQSPQLSSARRYGHRQSPDPVTPTNTKFRTPKAPQMAQAVRGGGGGGGSGSSRQPKRKLLQESPAAAKGQTLGRQPGGRDKEQQQAVGVMPSQPLTELSTAMAATAVQAPTAKNATPRRKARPVVCTRSLENLKYQKMSIYNKISLTQERIISALDRLQGSLLQLPLISNSSQEKQRRERNAFNFCVRFSRNFLYPLRGMIEDVRCTPVANFNSSTSNEASQRVVCVYGLMHHSIGRYQRQVRYFLLDKVPQKLSALIEMMYTLTNVCLEKGVLDRQDPVVECLQQRCTSFLTFIEDMQEQRFQLARETYRRLQRRVHGNGHGHGNGQARPGMHERYDLKMFLNDLKLYEPRLVPKERIEKRRPRPWLRKPKLLADPIGSAQPVPGIILGQPAEMQPEQPTEDVPTHIECVQCGDYRGEPSSELDEEPSEGQKHQLTNILALLQQPGREKRELHQQLLEAMEHVTKSQVREVLDPLVRSLGAMLNKKDAQLTDEAP</sequence>
<keyword evidence="3" id="KW-1185">Reference proteome</keyword>
<dbReference type="FunCoup" id="B4M1H1">
    <property type="interactions" value="7"/>
</dbReference>
<organism evidence="2 3">
    <name type="scientific">Drosophila virilis</name>
    <name type="common">Fruit fly</name>
    <dbReference type="NCBI Taxonomy" id="7244"/>
    <lineage>
        <taxon>Eukaryota</taxon>
        <taxon>Metazoa</taxon>
        <taxon>Ecdysozoa</taxon>
        <taxon>Arthropoda</taxon>
        <taxon>Hexapoda</taxon>
        <taxon>Insecta</taxon>
        <taxon>Pterygota</taxon>
        <taxon>Neoptera</taxon>
        <taxon>Endopterygota</taxon>
        <taxon>Diptera</taxon>
        <taxon>Brachycera</taxon>
        <taxon>Muscomorpha</taxon>
        <taxon>Ephydroidea</taxon>
        <taxon>Drosophilidae</taxon>
        <taxon>Drosophila</taxon>
    </lineage>
</organism>
<reference evidence="2 3" key="1">
    <citation type="journal article" date="2007" name="Nature">
        <title>Evolution of genes and genomes on the Drosophila phylogeny.</title>
        <authorList>
            <consortium name="Drosophila 12 Genomes Consortium"/>
            <person name="Clark A.G."/>
            <person name="Eisen M.B."/>
            <person name="Smith D.R."/>
            <person name="Bergman C.M."/>
            <person name="Oliver B."/>
            <person name="Markow T.A."/>
            <person name="Kaufman T.C."/>
            <person name="Kellis M."/>
            <person name="Gelbart W."/>
            <person name="Iyer V.N."/>
            <person name="Pollard D.A."/>
            <person name="Sackton T.B."/>
            <person name="Larracuente A.M."/>
            <person name="Singh N.D."/>
            <person name="Abad J.P."/>
            <person name="Abt D.N."/>
            <person name="Adryan B."/>
            <person name="Aguade M."/>
            <person name="Akashi H."/>
            <person name="Anderson W.W."/>
            <person name="Aquadro C.F."/>
            <person name="Ardell D.H."/>
            <person name="Arguello R."/>
            <person name="Artieri C.G."/>
            <person name="Barbash D.A."/>
            <person name="Barker D."/>
            <person name="Barsanti P."/>
            <person name="Batterham P."/>
            <person name="Batzoglou S."/>
            <person name="Begun D."/>
            <person name="Bhutkar A."/>
            <person name="Blanco E."/>
            <person name="Bosak S.A."/>
            <person name="Bradley R.K."/>
            <person name="Brand A.D."/>
            <person name="Brent M.R."/>
            <person name="Brooks A.N."/>
            <person name="Brown R.H."/>
            <person name="Butlin R.K."/>
            <person name="Caggese C."/>
            <person name="Calvi B.R."/>
            <person name="Bernardo de Carvalho A."/>
            <person name="Caspi A."/>
            <person name="Castrezana S."/>
            <person name="Celniker S.E."/>
            <person name="Chang J.L."/>
            <person name="Chapple C."/>
            <person name="Chatterji S."/>
            <person name="Chinwalla A."/>
            <person name="Civetta A."/>
            <person name="Clifton S.W."/>
            <person name="Comeron J.M."/>
            <person name="Costello J.C."/>
            <person name="Coyne J.A."/>
            <person name="Daub J."/>
            <person name="David R.G."/>
            <person name="Delcher A.L."/>
            <person name="Delehaunty K."/>
            <person name="Do C.B."/>
            <person name="Ebling H."/>
            <person name="Edwards K."/>
            <person name="Eickbush T."/>
            <person name="Evans J.D."/>
            <person name="Filipski A."/>
            <person name="Findeiss S."/>
            <person name="Freyhult E."/>
            <person name="Fulton L."/>
            <person name="Fulton R."/>
            <person name="Garcia A.C."/>
            <person name="Gardiner A."/>
            <person name="Garfield D.A."/>
            <person name="Garvin B.E."/>
            <person name="Gibson G."/>
            <person name="Gilbert D."/>
            <person name="Gnerre S."/>
            <person name="Godfrey J."/>
            <person name="Good R."/>
            <person name="Gotea V."/>
            <person name="Gravely B."/>
            <person name="Greenberg A.J."/>
            <person name="Griffiths-Jones S."/>
            <person name="Gross S."/>
            <person name="Guigo R."/>
            <person name="Gustafson E.A."/>
            <person name="Haerty W."/>
            <person name="Hahn M.W."/>
            <person name="Halligan D.L."/>
            <person name="Halpern A.L."/>
            <person name="Halter G.M."/>
            <person name="Han M.V."/>
            <person name="Heger A."/>
            <person name="Hillier L."/>
            <person name="Hinrichs A.S."/>
            <person name="Holmes I."/>
            <person name="Hoskins R.A."/>
            <person name="Hubisz M.J."/>
            <person name="Hultmark D."/>
            <person name="Huntley M.A."/>
            <person name="Jaffe D.B."/>
            <person name="Jagadeeshan S."/>
            <person name="Jeck W.R."/>
            <person name="Johnson J."/>
            <person name="Jones C.D."/>
            <person name="Jordan W.C."/>
            <person name="Karpen G.H."/>
            <person name="Kataoka E."/>
            <person name="Keightley P.D."/>
            <person name="Kheradpour P."/>
            <person name="Kirkness E.F."/>
            <person name="Koerich L.B."/>
            <person name="Kristiansen K."/>
            <person name="Kudrna D."/>
            <person name="Kulathinal R.J."/>
            <person name="Kumar S."/>
            <person name="Kwok R."/>
            <person name="Lander E."/>
            <person name="Langley C.H."/>
            <person name="Lapoint R."/>
            <person name="Lazzaro B.P."/>
            <person name="Lee S.J."/>
            <person name="Levesque L."/>
            <person name="Li R."/>
            <person name="Lin C.F."/>
            <person name="Lin M.F."/>
            <person name="Lindblad-Toh K."/>
            <person name="Llopart A."/>
            <person name="Long M."/>
            <person name="Low L."/>
            <person name="Lozovsky E."/>
            <person name="Lu J."/>
            <person name="Luo M."/>
            <person name="Machado C.A."/>
            <person name="Makalowski W."/>
            <person name="Marzo M."/>
            <person name="Matsuda M."/>
            <person name="Matzkin L."/>
            <person name="McAllister B."/>
            <person name="McBride C.S."/>
            <person name="McKernan B."/>
            <person name="McKernan K."/>
            <person name="Mendez-Lago M."/>
            <person name="Minx P."/>
            <person name="Mollenhauer M.U."/>
            <person name="Montooth K."/>
            <person name="Mount S.M."/>
            <person name="Mu X."/>
            <person name="Myers E."/>
            <person name="Negre B."/>
            <person name="Newfeld S."/>
            <person name="Nielsen R."/>
            <person name="Noor M.A."/>
            <person name="O'Grady P."/>
            <person name="Pachter L."/>
            <person name="Papaceit M."/>
            <person name="Parisi M.J."/>
            <person name="Parisi M."/>
            <person name="Parts L."/>
            <person name="Pedersen J.S."/>
            <person name="Pesole G."/>
            <person name="Phillippy A.M."/>
            <person name="Ponting C.P."/>
            <person name="Pop M."/>
            <person name="Porcelli D."/>
            <person name="Powell J.R."/>
            <person name="Prohaska S."/>
            <person name="Pruitt K."/>
            <person name="Puig M."/>
            <person name="Quesneville H."/>
            <person name="Ram K.R."/>
            <person name="Rand D."/>
            <person name="Rasmussen M.D."/>
            <person name="Reed L.K."/>
            <person name="Reenan R."/>
            <person name="Reily A."/>
            <person name="Remington K.A."/>
            <person name="Rieger T.T."/>
            <person name="Ritchie M.G."/>
            <person name="Robin C."/>
            <person name="Rogers Y.H."/>
            <person name="Rohde C."/>
            <person name="Rozas J."/>
            <person name="Rubenfield M.J."/>
            <person name="Ruiz A."/>
            <person name="Russo S."/>
            <person name="Salzberg S.L."/>
            <person name="Sanchez-Gracia A."/>
            <person name="Saranga D.J."/>
            <person name="Sato H."/>
            <person name="Schaeffer S.W."/>
            <person name="Schatz M.C."/>
            <person name="Schlenke T."/>
            <person name="Schwartz R."/>
            <person name="Segarra C."/>
            <person name="Singh R.S."/>
            <person name="Sirot L."/>
            <person name="Sirota M."/>
            <person name="Sisneros N.B."/>
            <person name="Smith C.D."/>
            <person name="Smith T.F."/>
            <person name="Spieth J."/>
            <person name="Stage D.E."/>
            <person name="Stark A."/>
            <person name="Stephan W."/>
            <person name="Strausberg R.L."/>
            <person name="Strempel S."/>
            <person name="Sturgill D."/>
            <person name="Sutton G."/>
            <person name="Sutton G.G."/>
            <person name="Tao W."/>
            <person name="Teichmann S."/>
            <person name="Tobari Y.N."/>
            <person name="Tomimura Y."/>
            <person name="Tsolas J.M."/>
            <person name="Valente V.L."/>
            <person name="Venter E."/>
            <person name="Venter J.C."/>
            <person name="Vicario S."/>
            <person name="Vieira F.G."/>
            <person name="Vilella A.J."/>
            <person name="Villasante A."/>
            <person name="Walenz B."/>
            <person name="Wang J."/>
            <person name="Wasserman M."/>
            <person name="Watts T."/>
            <person name="Wilson D."/>
            <person name="Wilson R.K."/>
            <person name="Wing R.A."/>
            <person name="Wolfner M.F."/>
            <person name="Wong A."/>
            <person name="Wong G.K."/>
            <person name="Wu C.I."/>
            <person name="Wu G."/>
            <person name="Yamamoto D."/>
            <person name="Yang H.P."/>
            <person name="Yang S.P."/>
            <person name="Yorke J.A."/>
            <person name="Yoshida K."/>
            <person name="Zdobnov E."/>
            <person name="Zhang P."/>
            <person name="Zhang Y."/>
            <person name="Zimin A.V."/>
            <person name="Baldwin J."/>
            <person name="Abdouelleil A."/>
            <person name="Abdulkadir J."/>
            <person name="Abebe A."/>
            <person name="Abera B."/>
            <person name="Abreu J."/>
            <person name="Acer S.C."/>
            <person name="Aftuck L."/>
            <person name="Alexander A."/>
            <person name="An P."/>
            <person name="Anderson E."/>
            <person name="Anderson S."/>
            <person name="Arachi H."/>
            <person name="Azer M."/>
            <person name="Bachantsang P."/>
            <person name="Barry A."/>
            <person name="Bayul T."/>
            <person name="Berlin A."/>
            <person name="Bessette D."/>
            <person name="Bloom T."/>
            <person name="Blye J."/>
            <person name="Boguslavskiy L."/>
            <person name="Bonnet C."/>
            <person name="Boukhgalter B."/>
            <person name="Bourzgui I."/>
            <person name="Brown A."/>
            <person name="Cahill P."/>
            <person name="Channer S."/>
            <person name="Cheshatsang Y."/>
            <person name="Chuda L."/>
            <person name="Citroen M."/>
            <person name="Collymore A."/>
            <person name="Cooke P."/>
            <person name="Costello M."/>
            <person name="D'Aco K."/>
            <person name="Daza R."/>
            <person name="De Haan G."/>
            <person name="DeGray S."/>
            <person name="DeMaso C."/>
            <person name="Dhargay N."/>
            <person name="Dooley K."/>
            <person name="Dooley E."/>
            <person name="Doricent M."/>
            <person name="Dorje P."/>
            <person name="Dorjee K."/>
            <person name="Dupes A."/>
            <person name="Elong R."/>
            <person name="Falk J."/>
            <person name="Farina A."/>
            <person name="Faro S."/>
            <person name="Ferguson D."/>
            <person name="Fisher S."/>
            <person name="Foley C.D."/>
            <person name="Franke A."/>
            <person name="Friedrich D."/>
            <person name="Gadbois L."/>
            <person name="Gearin G."/>
            <person name="Gearin C.R."/>
            <person name="Giannoukos G."/>
            <person name="Goode T."/>
            <person name="Graham J."/>
            <person name="Grandbois E."/>
            <person name="Grewal S."/>
            <person name="Gyaltsen K."/>
            <person name="Hafez N."/>
            <person name="Hagos B."/>
            <person name="Hall J."/>
            <person name="Henson C."/>
            <person name="Hollinger A."/>
            <person name="Honan T."/>
            <person name="Huard M.D."/>
            <person name="Hughes L."/>
            <person name="Hurhula B."/>
            <person name="Husby M.E."/>
            <person name="Kamat A."/>
            <person name="Kanga B."/>
            <person name="Kashin S."/>
            <person name="Khazanovich D."/>
            <person name="Kisner P."/>
            <person name="Lance K."/>
            <person name="Lara M."/>
            <person name="Lee W."/>
            <person name="Lennon N."/>
            <person name="Letendre F."/>
            <person name="LeVine R."/>
            <person name="Lipovsky A."/>
            <person name="Liu X."/>
            <person name="Liu J."/>
            <person name="Liu S."/>
            <person name="Lokyitsang T."/>
            <person name="Lokyitsang Y."/>
            <person name="Lubonja R."/>
            <person name="Lui A."/>
            <person name="MacDonald P."/>
            <person name="Magnisalis V."/>
            <person name="Maru K."/>
            <person name="Matthews C."/>
            <person name="McCusker W."/>
            <person name="McDonough S."/>
            <person name="Mehta T."/>
            <person name="Meldrim J."/>
            <person name="Meneus L."/>
            <person name="Mihai O."/>
            <person name="Mihalev A."/>
            <person name="Mihova T."/>
            <person name="Mittelman R."/>
            <person name="Mlenga V."/>
            <person name="Montmayeur A."/>
            <person name="Mulrain L."/>
            <person name="Navidi A."/>
            <person name="Naylor J."/>
            <person name="Negash T."/>
            <person name="Nguyen T."/>
            <person name="Nguyen N."/>
            <person name="Nicol R."/>
            <person name="Norbu C."/>
            <person name="Norbu N."/>
            <person name="Novod N."/>
            <person name="O'Neill B."/>
            <person name="Osman S."/>
            <person name="Markiewicz E."/>
            <person name="Oyono O.L."/>
            <person name="Patti C."/>
            <person name="Phunkhang P."/>
            <person name="Pierre F."/>
            <person name="Priest M."/>
            <person name="Raghuraman S."/>
            <person name="Rege F."/>
            <person name="Reyes R."/>
            <person name="Rise C."/>
            <person name="Rogov P."/>
            <person name="Ross K."/>
            <person name="Ryan E."/>
            <person name="Settipalli S."/>
            <person name="Shea T."/>
            <person name="Sherpa N."/>
            <person name="Shi L."/>
            <person name="Shih D."/>
            <person name="Sparrow T."/>
            <person name="Spaulding J."/>
            <person name="Stalker J."/>
            <person name="Stange-Thomann N."/>
            <person name="Stavropoulos S."/>
            <person name="Stone C."/>
            <person name="Strader C."/>
            <person name="Tesfaye S."/>
            <person name="Thomson T."/>
            <person name="Thoulutsang Y."/>
            <person name="Thoulutsang D."/>
            <person name="Topham K."/>
            <person name="Topping I."/>
            <person name="Tsamla T."/>
            <person name="Vassiliev H."/>
            <person name="Vo A."/>
            <person name="Wangchuk T."/>
            <person name="Wangdi T."/>
            <person name="Weiand M."/>
            <person name="Wilkinson J."/>
            <person name="Wilson A."/>
            <person name="Yadav S."/>
            <person name="Young G."/>
            <person name="Yu Q."/>
            <person name="Zembek L."/>
            <person name="Zhong D."/>
            <person name="Zimmer A."/>
            <person name="Zwirko Z."/>
            <person name="Jaffe D.B."/>
            <person name="Alvarez P."/>
            <person name="Brockman W."/>
            <person name="Butler J."/>
            <person name="Chin C."/>
            <person name="Gnerre S."/>
            <person name="Grabherr M."/>
            <person name="Kleber M."/>
            <person name="Mauceli E."/>
            <person name="MacCallum I."/>
        </authorList>
    </citation>
    <scope>NUCLEOTIDE SEQUENCE [LARGE SCALE GENOMIC DNA]</scope>
    <source>
        <strain evidence="3">Tucson 15010-1051.87</strain>
    </source>
</reference>
<feature type="compositionally biased region" description="Basic residues" evidence="1">
    <location>
        <begin position="198"/>
        <end position="207"/>
    </location>
</feature>
<dbReference type="OrthoDB" id="8193942at2759"/>
<feature type="region of interest" description="Disordered" evidence="1">
    <location>
        <begin position="189"/>
        <end position="250"/>
    </location>
</feature>
<evidence type="ECO:0000313" key="3">
    <source>
        <dbReference type="Proteomes" id="UP000008792"/>
    </source>
</evidence>
<feature type="region of interest" description="Disordered" evidence="1">
    <location>
        <begin position="435"/>
        <end position="552"/>
    </location>
</feature>
<accession>B4M1H1</accession>
<feature type="compositionally biased region" description="Low complexity" evidence="1">
    <location>
        <begin position="91"/>
        <end position="117"/>
    </location>
</feature>
<feature type="region of interest" description="Disordered" evidence="1">
    <location>
        <begin position="91"/>
        <end position="166"/>
    </location>
</feature>
<dbReference type="HOGENOM" id="CLU_013436_0_0_1"/>
<dbReference type="STRING" id="7244.B4M1H1"/>